<evidence type="ECO:0000256" key="1">
    <source>
        <dbReference type="SAM" id="MobiDB-lite"/>
    </source>
</evidence>
<dbReference type="InterPro" id="IPR002083">
    <property type="entry name" value="MATH/TRAF_dom"/>
</dbReference>
<feature type="domain" description="MATH" evidence="2">
    <location>
        <begin position="195"/>
        <end position="326"/>
    </location>
</feature>
<feature type="compositionally biased region" description="Basic and acidic residues" evidence="1">
    <location>
        <begin position="1"/>
        <end position="28"/>
    </location>
</feature>
<dbReference type="AlphaFoldDB" id="A0A1Y2FE92"/>
<evidence type="ECO:0000313" key="4">
    <source>
        <dbReference type="Proteomes" id="UP000193920"/>
    </source>
</evidence>
<feature type="compositionally biased region" description="Pro residues" evidence="1">
    <location>
        <begin position="79"/>
        <end position="106"/>
    </location>
</feature>
<dbReference type="SUPFAM" id="SSF49599">
    <property type="entry name" value="TRAF domain-like"/>
    <property type="match status" value="4"/>
</dbReference>
<evidence type="ECO:0000313" key="3">
    <source>
        <dbReference type="EMBL" id="ORY81626.1"/>
    </source>
</evidence>
<feature type="domain" description="MATH" evidence="2">
    <location>
        <begin position="517"/>
        <end position="648"/>
    </location>
</feature>
<organism evidence="3 4">
    <name type="scientific">Neocallimastix californiae</name>
    <dbReference type="NCBI Taxonomy" id="1754190"/>
    <lineage>
        <taxon>Eukaryota</taxon>
        <taxon>Fungi</taxon>
        <taxon>Fungi incertae sedis</taxon>
        <taxon>Chytridiomycota</taxon>
        <taxon>Chytridiomycota incertae sedis</taxon>
        <taxon>Neocallimastigomycetes</taxon>
        <taxon>Neocallimastigales</taxon>
        <taxon>Neocallimastigaceae</taxon>
        <taxon>Neocallimastix</taxon>
    </lineage>
</organism>
<dbReference type="Proteomes" id="UP000193920">
    <property type="component" value="Unassembled WGS sequence"/>
</dbReference>
<dbReference type="SMART" id="SM00061">
    <property type="entry name" value="MATH"/>
    <property type="match status" value="4"/>
</dbReference>
<proteinExistence type="predicted"/>
<comment type="caution">
    <text evidence="3">The sequence shown here is derived from an EMBL/GenBank/DDBJ whole genome shotgun (WGS) entry which is preliminary data.</text>
</comment>
<keyword evidence="4" id="KW-1185">Reference proteome</keyword>
<dbReference type="InterPro" id="IPR008974">
    <property type="entry name" value="TRAF-like"/>
</dbReference>
<dbReference type="EMBL" id="MCOG01000010">
    <property type="protein sequence ID" value="ORY81626.1"/>
    <property type="molecule type" value="Genomic_DNA"/>
</dbReference>
<feature type="region of interest" description="Disordered" evidence="1">
    <location>
        <begin position="1"/>
        <end position="37"/>
    </location>
</feature>
<reference evidence="3 4" key="1">
    <citation type="submission" date="2016-08" db="EMBL/GenBank/DDBJ databases">
        <title>A Parts List for Fungal Cellulosomes Revealed by Comparative Genomics.</title>
        <authorList>
            <consortium name="DOE Joint Genome Institute"/>
            <person name="Haitjema C.H."/>
            <person name="Gilmore S.P."/>
            <person name="Henske J.K."/>
            <person name="Solomon K.V."/>
            <person name="De Groot R."/>
            <person name="Kuo A."/>
            <person name="Mondo S.J."/>
            <person name="Salamov A.A."/>
            <person name="Labutti K."/>
            <person name="Zhao Z."/>
            <person name="Chiniquy J."/>
            <person name="Barry K."/>
            <person name="Brewer H.M."/>
            <person name="Purvine S.O."/>
            <person name="Wright A.T."/>
            <person name="Boxma B."/>
            <person name="Van Alen T."/>
            <person name="Hackstein J.H."/>
            <person name="Baker S.E."/>
            <person name="Grigoriev I.V."/>
            <person name="O'Malley M.A."/>
        </authorList>
    </citation>
    <scope>NUCLEOTIDE SEQUENCE [LARGE SCALE GENOMIC DNA]</scope>
    <source>
        <strain evidence="3 4">G1</strain>
    </source>
</reference>
<name>A0A1Y2FE92_9FUNG</name>
<accession>A0A1Y2FE92</accession>
<dbReference type="PANTHER" id="PTHR46162:SF2">
    <property type="entry name" value="ANKYRIN REPEAT-CONTAINING PROTEIN-RELATED"/>
    <property type="match status" value="1"/>
</dbReference>
<protein>
    <recommendedName>
        <fullName evidence="2">MATH domain-containing protein</fullName>
    </recommendedName>
</protein>
<dbReference type="Pfam" id="PF22486">
    <property type="entry name" value="MATH_2"/>
    <property type="match status" value="3"/>
</dbReference>
<sequence>MSSVEEKRPEVEISETEKVESEDTKRSGPFDPSNLDYNKYQNMYYESGYPDQYQFAMPPVDPIQPVQLPPFYNNLPDAPLPPFNYPQQPQYPIPEQPYSMPMPTPSAPVENNYYPTQTEKPQSETQQQEIPQTEIPTYESQEKLQHEPVPPHLEQSPVQSPVQIPVSTTERDKFINKLKGLLKNVTKKEYPTLEEKFIELEIENWDQLKDLKYSPEYVIGDNKWRIKLFPNGNGENGKNHVSLYLENLTVKEDNLLHVAANYVLFLRNYNDYSEHLAYGSTLDYFNINNSSAGYDQFIDKLYLNNVNIETQKGLLEDNKIVVGAYVRVYKYIRKEQYIEEIKKALNEDNSDEVIADDIYEWRIDNWSELKDYEKSPEFISGGYRWRIKLFSKGFSPVFKDYISVYLNSVDAKNDETIHINAKAIFYIRNFNDFSCLKSTGEKISSLNYATKSRVWGSHCFAKRSELFRKSSNTNKSLIEDNKTVIGVFIRIYKYTQETFLETIKKLIDDENHEILKEDYHEWEVENWSKIENEENRAEFNAIDQTWQVQLFPNGYSDAFKDYVSIFMDNVDSSVDITNHLCIKRVFYIRNVNDYSIFGSETSKFTYYDKGCYSRGTGKLVKKDELYSKKGITNKTLIEDDKAVVGVYLRAYKYEEKQFIKEISELIDDGERETVGEDYFEWNIKNWDRLSNEILSSEFNIGGQKWRIKVYPNGNEQDAKDGYLTIGLRNESITNDDQFAYANFVVAVRNTNDYSCYKTRELLSFRRFTKAENEFDMIRYTPLTSLYEKNEYYGRSILEEGKITICAYIRVYNNNIEHEIEEKRKLNIPFVN</sequence>
<gene>
    <name evidence="3" type="ORF">LY90DRAFT_664166</name>
</gene>
<feature type="domain" description="MATH" evidence="2">
    <location>
        <begin position="356"/>
        <end position="489"/>
    </location>
</feature>
<dbReference type="STRING" id="1754190.A0A1Y2FE92"/>
<feature type="region of interest" description="Disordered" evidence="1">
    <location>
        <begin position="79"/>
        <end position="161"/>
    </location>
</feature>
<feature type="compositionally biased region" description="Low complexity" evidence="1">
    <location>
        <begin position="123"/>
        <end position="137"/>
    </location>
</feature>
<dbReference type="Gene3D" id="2.60.210.10">
    <property type="entry name" value="Apoptosis, Tumor Necrosis Factor Receptor Associated Protein 2, Chain A"/>
    <property type="match status" value="4"/>
</dbReference>
<dbReference type="PANTHER" id="PTHR46162">
    <property type="entry name" value="TRAF-LIKE FAMILY PROTEIN"/>
    <property type="match status" value="1"/>
</dbReference>
<dbReference type="OrthoDB" id="294378at2759"/>
<dbReference type="PROSITE" id="PS50144">
    <property type="entry name" value="MATH"/>
    <property type="match status" value="4"/>
</dbReference>
<evidence type="ECO:0000259" key="2">
    <source>
        <dbReference type="PROSITE" id="PS50144"/>
    </source>
</evidence>
<feature type="domain" description="MATH" evidence="2">
    <location>
        <begin position="676"/>
        <end position="808"/>
    </location>
</feature>